<dbReference type="Gene3D" id="3.30.40.10">
    <property type="entry name" value="Zinc/RING finger domain, C3HC4 (zinc finger)"/>
    <property type="match status" value="1"/>
</dbReference>
<evidence type="ECO:0000259" key="15">
    <source>
        <dbReference type="PROSITE" id="PS51533"/>
    </source>
</evidence>
<evidence type="ECO:0000256" key="9">
    <source>
        <dbReference type="ARBA" id="ARBA00022833"/>
    </source>
</evidence>
<feature type="compositionally biased region" description="Basic and acidic residues" evidence="13">
    <location>
        <begin position="54"/>
        <end position="63"/>
    </location>
</feature>
<evidence type="ECO:0000256" key="1">
    <source>
        <dbReference type="ARBA" id="ARBA00004123"/>
    </source>
</evidence>
<feature type="domain" description="PHD-type" evidence="15">
    <location>
        <begin position="101"/>
        <end position="239"/>
    </location>
</feature>
<comment type="similarity">
    <text evidence="3">Belongs to the SNF2/RAD54 helicase family.</text>
</comment>
<evidence type="ECO:0000256" key="8">
    <source>
        <dbReference type="ARBA" id="ARBA00022806"/>
    </source>
</evidence>
<feature type="compositionally biased region" description="Basic residues" evidence="13">
    <location>
        <begin position="422"/>
        <end position="432"/>
    </location>
</feature>
<evidence type="ECO:0000313" key="16">
    <source>
        <dbReference type="EMBL" id="KAJ7392924.1"/>
    </source>
</evidence>
<dbReference type="GO" id="GO:0005524">
    <property type="term" value="F:ATP binding"/>
    <property type="evidence" value="ECO:0007669"/>
    <property type="project" value="UniProtKB-KW"/>
</dbReference>
<feature type="compositionally biased region" description="Basic residues" evidence="13">
    <location>
        <begin position="537"/>
        <end position="551"/>
    </location>
</feature>
<feature type="compositionally biased region" description="Acidic residues" evidence="13">
    <location>
        <begin position="481"/>
        <end position="491"/>
    </location>
</feature>
<feature type="region of interest" description="Disordered" evidence="13">
    <location>
        <begin position="263"/>
        <end position="641"/>
    </location>
</feature>
<dbReference type="PROSITE" id="PS51533">
    <property type="entry name" value="ADD"/>
    <property type="match status" value="1"/>
</dbReference>
<keyword evidence="17" id="KW-1185">Reference proteome</keyword>
<dbReference type="GO" id="GO:0004386">
    <property type="term" value="F:helicase activity"/>
    <property type="evidence" value="ECO:0007669"/>
    <property type="project" value="UniProtKB-KW"/>
</dbReference>
<dbReference type="InterPro" id="IPR000330">
    <property type="entry name" value="SNF2_N"/>
</dbReference>
<keyword evidence="5" id="KW-0479">Metal-binding</keyword>
<dbReference type="EMBL" id="MU825399">
    <property type="protein sequence ID" value="KAJ7392924.1"/>
    <property type="molecule type" value="Genomic_DNA"/>
</dbReference>
<dbReference type="InterPro" id="IPR011011">
    <property type="entry name" value="Znf_FYVE_PHD"/>
</dbReference>
<feature type="compositionally biased region" description="Polar residues" evidence="13">
    <location>
        <begin position="12"/>
        <end position="24"/>
    </location>
</feature>
<dbReference type="GO" id="GO:0008270">
    <property type="term" value="F:zinc ion binding"/>
    <property type="evidence" value="ECO:0007669"/>
    <property type="project" value="UniProtKB-KW"/>
</dbReference>
<feature type="region of interest" description="Disordered" evidence="13">
    <location>
        <begin position="82"/>
        <end position="103"/>
    </location>
</feature>
<evidence type="ECO:0000259" key="14">
    <source>
        <dbReference type="PROSITE" id="PS51192"/>
    </source>
</evidence>
<keyword evidence="9" id="KW-0862">Zinc</keyword>
<feature type="compositionally biased region" description="Acidic residues" evidence="13">
    <location>
        <begin position="555"/>
        <end position="565"/>
    </location>
</feature>
<dbReference type="InterPro" id="IPR038718">
    <property type="entry name" value="SNF2-like_sf"/>
</dbReference>
<feature type="compositionally biased region" description="Basic residues" evidence="13">
    <location>
        <begin position="323"/>
        <end position="332"/>
    </location>
</feature>
<evidence type="ECO:0000256" key="11">
    <source>
        <dbReference type="ARBA" id="ARBA00023125"/>
    </source>
</evidence>
<evidence type="ECO:0000256" key="2">
    <source>
        <dbReference type="ARBA" id="ARBA00004286"/>
    </source>
</evidence>
<evidence type="ECO:0000256" key="4">
    <source>
        <dbReference type="ARBA" id="ARBA00022454"/>
    </source>
</evidence>
<dbReference type="InterPro" id="IPR025766">
    <property type="entry name" value="ADD"/>
</dbReference>
<dbReference type="InterPro" id="IPR014001">
    <property type="entry name" value="Helicase_ATP-bd"/>
</dbReference>
<dbReference type="OrthoDB" id="9900844at2759"/>
<evidence type="ECO:0000256" key="6">
    <source>
        <dbReference type="ARBA" id="ARBA00022741"/>
    </source>
</evidence>
<dbReference type="Proteomes" id="UP001163046">
    <property type="component" value="Unassembled WGS sequence"/>
</dbReference>
<evidence type="ECO:0000256" key="12">
    <source>
        <dbReference type="ARBA" id="ARBA00023242"/>
    </source>
</evidence>
<keyword evidence="8" id="KW-0378">Hydrolase</keyword>
<feature type="compositionally biased region" description="Acidic residues" evidence="13">
    <location>
        <begin position="614"/>
        <end position="632"/>
    </location>
</feature>
<feature type="compositionally biased region" description="Basic residues" evidence="13">
    <location>
        <begin position="592"/>
        <end position="610"/>
    </location>
</feature>
<feature type="compositionally biased region" description="Basic residues" evidence="13">
    <location>
        <begin position="569"/>
        <end position="581"/>
    </location>
</feature>
<keyword evidence="11" id="KW-0238">DNA-binding</keyword>
<feature type="compositionally biased region" description="Acidic residues" evidence="13">
    <location>
        <begin position="297"/>
        <end position="312"/>
    </location>
</feature>
<feature type="compositionally biased region" description="Basic residues" evidence="13">
    <location>
        <begin position="385"/>
        <end position="399"/>
    </location>
</feature>
<keyword evidence="12" id="KW-0539">Nucleus</keyword>
<evidence type="ECO:0000256" key="7">
    <source>
        <dbReference type="ARBA" id="ARBA00022771"/>
    </source>
</evidence>
<reference evidence="16" key="1">
    <citation type="submission" date="2023-01" db="EMBL/GenBank/DDBJ databases">
        <title>Genome assembly of the deep-sea coral Lophelia pertusa.</title>
        <authorList>
            <person name="Herrera S."/>
            <person name="Cordes E."/>
        </authorList>
    </citation>
    <scope>NUCLEOTIDE SEQUENCE</scope>
    <source>
        <strain evidence="16">USNM1676648</strain>
        <tissue evidence="16">Polyp</tissue>
    </source>
</reference>
<dbReference type="SUPFAM" id="SSF57903">
    <property type="entry name" value="FYVE/PHD zinc finger"/>
    <property type="match status" value="1"/>
</dbReference>
<feature type="compositionally biased region" description="Basic residues" evidence="13">
    <location>
        <begin position="354"/>
        <end position="375"/>
    </location>
</feature>
<evidence type="ECO:0000256" key="3">
    <source>
        <dbReference type="ARBA" id="ARBA00007025"/>
    </source>
</evidence>
<feature type="region of interest" description="Disordered" evidence="13">
    <location>
        <begin position="1"/>
        <end position="68"/>
    </location>
</feature>
<keyword evidence="8" id="KW-0347">Helicase</keyword>
<sequence>MNQTPKRHTKKQTGTAKTHPTENGTGVDGEQEVPCNGDPGGASSEMQSGGVPVVKHEPEDKNYENSLEGLQKMLGYNISEEVEKQKDEGSNKKKKKHLSESSDADELPRRIECTACGRNVNPAHGTICRHPGLNVLVCKKCSQYYNSGPFTRDEFGVEEQCRWCGDGGALLCCDNCEKAFCKLCIKRNLGRSVLKEIVNAPEGTEWLCFCCNSKPLSKLVKAGKRIMNILETRKGQKTLFKTKKGPALVVTPSQKERRNRLSSINENMGMSSDGALSPCESPTKKTMPEINDSDSHPDDDDDDDDNDDDSDQNSDSKPASRIANRKHGKKNGSTKEDVLVIDDDSDDAVQVVKTSKHKGKNKKGQANSRTKRKLHASSESDDKKSKHKSKKGKLKKNRTRRDSSSDSDSDVENENSKLSSKAARKNKSKHKVVAQSSDEDSDELSDFVSMVKQKGKGKGKKTMREDKKLKKGKAKKKAVSDSDEESAEESEDAGRKRRSKRAHISQKQTRKRPRKITSSEDESKSSDDKSDSDVPLKKRKKKQKQNKKKQRVALEDDDDDDDSEEEIVRKKKGKSRRKTKKSSSESEDDNKRKKKRKAKGKQKKGRKKHYIEKDSDDSEKDEEEDEEDEEEVSPSKRKGRKKIRKLIEDGKLAEETRKARRLEEERRKRLLERTRNNELDDMPSESAKVARLVLEADSSTKEPIVEVKEDLLQHFKPHQSKGIQFMYDCLIESVKSWKKEEPGSGCLLAHCMGLGKTLQVVALVHTLMKHEDINLQRVLVVAPLNTVLNWQVEFEKWLGVDDRLEVYILQEVGGNNWRRADMLKHWLRYGGVMITGYSLYRNLAHCYRIRSKHQKKIFQEALVDPGPDIVVCDEGHILRNDASAISKALNGIKTKRRIVLTGTPLQNNLIEYHCMVSFCEAKSPWYTERVHQLVCESHPEWTVCRLHCA</sequence>
<evidence type="ECO:0000313" key="17">
    <source>
        <dbReference type="Proteomes" id="UP001163046"/>
    </source>
</evidence>
<dbReference type="InterPro" id="IPR013083">
    <property type="entry name" value="Znf_RING/FYVE/PHD"/>
</dbReference>
<dbReference type="SMART" id="SM00487">
    <property type="entry name" value="DEXDc"/>
    <property type="match status" value="1"/>
</dbReference>
<keyword evidence="6" id="KW-0547">Nucleotide-binding</keyword>
<feature type="domain" description="Helicase ATP-binding" evidence="14">
    <location>
        <begin position="737"/>
        <end position="922"/>
    </location>
</feature>
<keyword evidence="10" id="KW-0067">ATP-binding</keyword>
<dbReference type="GO" id="GO:0005694">
    <property type="term" value="C:chromosome"/>
    <property type="evidence" value="ECO:0007669"/>
    <property type="project" value="UniProtKB-SubCell"/>
</dbReference>
<keyword evidence="4" id="KW-0158">Chromosome</keyword>
<evidence type="ECO:0000256" key="10">
    <source>
        <dbReference type="ARBA" id="ARBA00022840"/>
    </source>
</evidence>
<dbReference type="InterPro" id="IPR041430">
    <property type="entry name" value="ADD_ATRX"/>
</dbReference>
<comment type="caution">
    <text evidence="16">The sequence shown here is derived from an EMBL/GenBank/DDBJ whole genome shotgun (WGS) entry which is preliminary data.</text>
</comment>
<feature type="compositionally biased region" description="Basic residues" evidence="13">
    <location>
        <begin position="1"/>
        <end position="11"/>
    </location>
</feature>
<dbReference type="PANTHER" id="PTHR45797">
    <property type="entry name" value="RAD54-LIKE"/>
    <property type="match status" value="1"/>
</dbReference>
<dbReference type="GO" id="GO:0016887">
    <property type="term" value="F:ATP hydrolysis activity"/>
    <property type="evidence" value="ECO:0007669"/>
    <property type="project" value="InterPro"/>
</dbReference>
<organism evidence="16 17">
    <name type="scientific">Desmophyllum pertusum</name>
    <dbReference type="NCBI Taxonomy" id="174260"/>
    <lineage>
        <taxon>Eukaryota</taxon>
        <taxon>Metazoa</taxon>
        <taxon>Cnidaria</taxon>
        <taxon>Anthozoa</taxon>
        <taxon>Hexacorallia</taxon>
        <taxon>Scleractinia</taxon>
        <taxon>Caryophylliina</taxon>
        <taxon>Caryophylliidae</taxon>
        <taxon>Desmophyllum</taxon>
    </lineage>
</organism>
<gene>
    <name evidence="16" type="ORF">OS493_008164</name>
</gene>
<dbReference type="GO" id="GO:0003677">
    <property type="term" value="F:DNA binding"/>
    <property type="evidence" value="ECO:0007669"/>
    <property type="project" value="UniProtKB-KW"/>
</dbReference>
<keyword evidence="7" id="KW-0863">Zinc-finger</keyword>
<dbReference type="Pfam" id="PF17981">
    <property type="entry name" value="ADD_ATRX"/>
    <property type="match status" value="1"/>
</dbReference>
<evidence type="ECO:0000256" key="13">
    <source>
        <dbReference type="SAM" id="MobiDB-lite"/>
    </source>
</evidence>
<feature type="compositionally biased region" description="Basic and acidic residues" evidence="13">
    <location>
        <begin position="82"/>
        <end position="91"/>
    </location>
</feature>
<dbReference type="AlphaFoldDB" id="A0A9X0DCF1"/>
<evidence type="ECO:0008006" key="18">
    <source>
        <dbReference type="Google" id="ProtNLM"/>
    </source>
</evidence>
<dbReference type="InterPro" id="IPR027417">
    <property type="entry name" value="P-loop_NTPase"/>
</dbReference>
<proteinExistence type="inferred from homology"/>
<comment type="subcellular location">
    <subcellularLocation>
        <location evidence="2">Chromosome</location>
    </subcellularLocation>
    <subcellularLocation>
        <location evidence="1">Nucleus</location>
    </subcellularLocation>
</comment>
<feature type="compositionally biased region" description="Basic and acidic residues" evidence="13">
    <location>
        <begin position="517"/>
        <end position="536"/>
    </location>
</feature>
<dbReference type="PROSITE" id="PS51192">
    <property type="entry name" value="HELICASE_ATP_BIND_1"/>
    <property type="match status" value="1"/>
</dbReference>
<dbReference type="Pfam" id="PF00176">
    <property type="entry name" value="SNF2-rel_dom"/>
    <property type="match status" value="1"/>
</dbReference>
<protein>
    <recommendedName>
        <fullName evidence="18">ATP-dependent helicase ATRX</fullName>
    </recommendedName>
</protein>
<dbReference type="CDD" id="cd11726">
    <property type="entry name" value="ADDz_ATRX"/>
    <property type="match status" value="1"/>
</dbReference>
<dbReference type="Gene3D" id="3.40.50.10810">
    <property type="entry name" value="Tandem AAA-ATPase domain"/>
    <property type="match status" value="1"/>
</dbReference>
<dbReference type="SUPFAM" id="SSF52540">
    <property type="entry name" value="P-loop containing nucleoside triphosphate hydrolases"/>
    <property type="match status" value="1"/>
</dbReference>
<feature type="compositionally biased region" description="Basic residues" evidence="13">
    <location>
        <begin position="495"/>
        <end position="515"/>
    </location>
</feature>
<dbReference type="GO" id="GO:0010468">
    <property type="term" value="P:regulation of gene expression"/>
    <property type="evidence" value="ECO:0007669"/>
    <property type="project" value="UniProtKB-ARBA"/>
</dbReference>
<dbReference type="PANTHER" id="PTHR45797:SF3">
    <property type="entry name" value="TRANSCRIPTIONAL REGULATOR ATRX HOMOLOG"/>
    <property type="match status" value="1"/>
</dbReference>
<name>A0A9X0DCF1_9CNID</name>
<dbReference type="InterPro" id="IPR044574">
    <property type="entry name" value="ARIP4-like"/>
</dbReference>
<dbReference type="GO" id="GO:0005634">
    <property type="term" value="C:nucleus"/>
    <property type="evidence" value="ECO:0007669"/>
    <property type="project" value="UniProtKB-SubCell"/>
</dbReference>
<evidence type="ECO:0000256" key="5">
    <source>
        <dbReference type="ARBA" id="ARBA00022723"/>
    </source>
</evidence>
<accession>A0A9X0DCF1</accession>